<dbReference type="Proteomes" id="UP000000773">
    <property type="component" value="Chromosome"/>
</dbReference>
<dbReference type="KEGG" id="ppe:PEPE_1011"/>
<accession>Q03FF5</accession>
<evidence type="ECO:0000313" key="1">
    <source>
        <dbReference type="EMBL" id="ABJ68067.1"/>
    </source>
</evidence>
<organism evidence="1 2">
    <name type="scientific">Pediococcus pentosaceus (strain ATCC 25745 / CCUG 21536 / LMG 10740 / 183-1w)</name>
    <dbReference type="NCBI Taxonomy" id="278197"/>
    <lineage>
        <taxon>Bacteria</taxon>
        <taxon>Bacillati</taxon>
        <taxon>Bacillota</taxon>
        <taxon>Bacilli</taxon>
        <taxon>Lactobacillales</taxon>
        <taxon>Lactobacillaceae</taxon>
        <taxon>Pediococcus</taxon>
    </lineage>
</organism>
<protein>
    <submittedName>
        <fullName evidence="1">Uncharacterized protein</fullName>
    </submittedName>
</protein>
<name>Q03FF5_PEDPA</name>
<proteinExistence type="predicted"/>
<sequence>MQRQYIIQKAGINDV</sequence>
<dbReference type="HOGENOM" id="CLU_3434058_0_0_9"/>
<reference evidence="1 2" key="1">
    <citation type="journal article" date="2006" name="Proc. Natl. Acad. Sci. U.S.A.">
        <title>Comparative genomics of the lactic acid bacteria.</title>
        <authorList>
            <person name="Makarova K."/>
            <person name="Slesarev A."/>
            <person name="Wolf Y."/>
            <person name="Sorokin A."/>
            <person name="Mirkin B."/>
            <person name="Koonin E."/>
            <person name="Pavlov A."/>
            <person name="Pavlova N."/>
            <person name="Karamychev V."/>
            <person name="Polouchine N."/>
            <person name="Shakhova V."/>
            <person name="Grigoriev I."/>
            <person name="Lou Y."/>
            <person name="Rohksar D."/>
            <person name="Lucas S."/>
            <person name="Huang K."/>
            <person name="Goodstein D.M."/>
            <person name="Hawkins T."/>
            <person name="Plengvidhya V."/>
            <person name="Welker D."/>
            <person name="Hughes J."/>
            <person name="Goh Y."/>
            <person name="Benson A."/>
            <person name="Baldwin K."/>
            <person name="Lee J.H."/>
            <person name="Diaz-Muniz I."/>
            <person name="Dosti B."/>
            <person name="Smeianov V."/>
            <person name="Wechter W."/>
            <person name="Barabote R."/>
            <person name="Lorca G."/>
            <person name="Altermann E."/>
            <person name="Barrangou R."/>
            <person name="Ganesan B."/>
            <person name="Xie Y."/>
            <person name="Rawsthorne H."/>
            <person name="Tamir D."/>
            <person name="Parker C."/>
            <person name="Breidt F."/>
            <person name="Broadbent J."/>
            <person name="Hutkins R."/>
            <person name="O'Sullivan D."/>
            <person name="Steele J."/>
            <person name="Unlu G."/>
            <person name="Saier M."/>
            <person name="Klaenhammer T."/>
            <person name="Richardson P."/>
            <person name="Kozyavkin S."/>
            <person name="Weimer B."/>
            <person name="Mills D."/>
        </authorList>
    </citation>
    <scope>NUCLEOTIDE SEQUENCE [LARGE SCALE GENOMIC DNA]</scope>
    <source>
        <strain evidence="2">ATCC 25745 / CCUG 21536 / LMG 10740 / 183-1w</strain>
    </source>
</reference>
<dbReference type="EMBL" id="CP000422">
    <property type="protein sequence ID" value="ABJ68067.1"/>
    <property type="molecule type" value="Genomic_DNA"/>
</dbReference>
<evidence type="ECO:0000313" key="2">
    <source>
        <dbReference type="Proteomes" id="UP000000773"/>
    </source>
</evidence>
<gene>
    <name evidence="1" type="ordered locus">PEPE_1011</name>
</gene>